<protein>
    <submittedName>
        <fullName evidence="8">Uncharacterized protein</fullName>
    </submittedName>
</protein>
<comment type="caution">
    <text evidence="8">The sequence shown here is derived from an EMBL/GenBank/DDBJ whole genome shotgun (WGS) entry which is preliminary data.</text>
</comment>
<evidence type="ECO:0000256" key="3">
    <source>
        <dbReference type="ARBA" id="ARBA00022729"/>
    </source>
</evidence>
<dbReference type="OrthoDB" id="1033921at2"/>
<evidence type="ECO:0000256" key="4">
    <source>
        <dbReference type="ARBA" id="ARBA00023136"/>
    </source>
</evidence>
<dbReference type="Proteomes" id="UP000005546">
    <property type="component" value="Unassembled WGS sequence"/>
</dbReference>
<organism evidence="8 9">
    <name type="scientific">Paraprevotella xylaniphila YIT 11841</name>
    <dbReference type="NCBI Taxonomy" id="762982"/>
    <lineage>
        <taxon>Bacteria</taxon>
        <taxon>Pseudomonadati</taxon>
        <taxon>Bacteroidota</taxon>
        <taxon>Bacteroidia</taxon>
        <taxon>Bacteroidales</taxon>
        <taxon>Prevotellaceae</taxon>
        <taxon>Paraprevotella</taxon>
    </lineage>
</organism>
<dbReference type="HOGENOM" id="CLU_868344_0_0_10"/>
<comment type="subcellular location">
    <subcellularLocation>
        <location evidence="1">Cell outer membrane</location>
    </subcellularLocation>
</comment>
<dbReference type="Pfam" id="PF08842">
    <property type="entry name" value="Mfa2"/>
    <property type="match status" value="1"/>
</dbReference>
<dbReference type="STRING" id="762982.HMPREF9442_02667"/>
<name>F3QWT5_9BACT</name>
<evidence type="ECO:0000256" key="1">
    <source>
        <dbReference type="ARBA" id="ARBA00004442"/>
    </source>
</evidence>
<gene>
    <name evidence="8" type="ORF">HMPREF9442_02667</name>
</gene>
<proteinExistence type="inferred from homology"/>
<keyword evidence="5" id="KW-0564">Palmitate</keyword>
<dbReference type="EMBL" id="AFBR01000073">
    <property type="protein sequence ID" value="EGG51990.1"/>
    <property type="molecule type" value="Genomic_DNA"/>
</dbReference>
<keyword evidence="9" id="KW-1185">Reference proteome</keyword>
<dbReference type="InterPro" id="IPR014941">
    <property type="entry name" value="FimB/Mfa2/Mfa3"/>
</dbReference>
<dbReference type="eggNOG" id="ENOG5033BJ2">
    <property type="taxonomic scope" value="Bacteria"/>
</dbReference>
<keyword evidence="7" id="KW-0449">Lipoprotein</keyword>
<dbReference type="GO" id="GO:0009279">
    <property type="term" value="C:cell outer membrane"/>
    <property type="evidence" value="ECO:0007669"/>
    <property type="project" value="UniProtKB-SubCell"/>
</dbReference>
<evidence type="ECO:0000256" key="2">
    <source>
        <dbReference type="ARBA" id="ARBA00007248"/>
    </source>
</evidence>
<reference evidence="8 9" key="1">
    <citation type="submission" date="2011-02" db="EMBL/GenBank/DDBJ databases">
        <authorList>
            <person name="Weinstock G."/>
            <person name="Sodergren E."/>
            <person name="Clifton S."/>
            <person name="Fulton L."/>
            <person name="Fulton B."/>
            <person name="Courtney L."/>
            <person name="Fronick C."/>
            <person name="Harrison M."/>
            <person name="Strong C."/>
            <person name="Farmer C."/>
            <person name="Delahaunty K."/>
            <person name="Markovic C."/>
            <person name="Hall O."/>
            <person name="Minx P."/>
            <person name="Tomlinson C."/>
            <person name="Mitreva M."/>
            <person name="Hou S."/>
            <person name="Chen J."/>
            <person name="Wollam A."/>
            <person name="Pepin K.H."/>
            <person name="Johnson M."/>
            <person name="Bhonagiri V."/>
            <person name="Zhang X."/>
            <person name="Suruliraj S."/>
            <person name="Warren W."/>
            <person name="Chinwalla A."/>
            <person name="Mardis E.R."/>
            <person name="Wilson R.K."/>
        </authorList>
    </citation>
    <scope>NUCLEOTIDE SEQUENCE [LARGE SCALE GENOMIC DNA]</scope>
    <source>
        <strain evidence="8 9">YIT 11841</strain>
    </source>
</reference>
<evidence type="ECO:0000313" key="8">
    <source>
        <dbReference type="EMBL" id="EGG51990.1"/>
    </source>
</evidence>
<accession>F3QWT5</accession>
<keyword evidence="3" id="KW-0732">Signal</keyword>
<comment type="similarity">
    <text evidence="2">Belongs to the bacteroidetes fimbrillin superfamily. FimB/Mfa2 family.</text>
</comment>
<keyword evidence="4" id="KW-0472">Membrane</keyword>
<dbReference type="Gene3D" id="2.60.40.2100">
    <property type="match status" value="1"/>
</dbReference>
<evidence type="ECO:0000256" key="6">
    <source>
        <dbReference type="ARBA" id="ARBA00023237"/>
    </source>
</evidence>
<dbReference type="AlphaFoldDB" id="F3QWT5"/>
<keyword evidence="6" id="KW-0998">Cell outer membrane</keyword>
<dbReference type="RefSeq" id="WP_008628793.1">
    <property type="nucleotide sequence ID" value="NZ_GL883870.1"/>
</dbReference>
<evidence type="ECO:0000256" key="7">
    <source>
        <dbReference type="ARBA" id="ARBA00023288"/>
    </source>
</evidence>
<evidence type="ECO:0000256" key="5">
    <source>
        <dbReference type="ARBA" id="ARBA00023139"/>
    </source>
</evidence>
<dbReference type="PROSITE" id="PS51257">
    <property type="entry name" value="PROKAR_LIPOPROTEIN"/>
    <property type="match status" value="1"/>
</dbReference>
<evidence type="ECO:0000313" key="9">
    <source>
        <dbReference type="Proteomes" id="UP000005546"/>
    </source>
</evidence>
<sequence length="320" mass="35812">MKRMKTNIDRYGIGACMVCALSLAACIDEDLSDCPTGVEMRDITVSYQIDLQHGVDPEFDDALHSLHLGFWNTPQSLYYDKMFAPQDMPEDLYFKVTLPMGDYDHIAVANHNNDMVTGGVHAFGNDLSGVCVDETPVAGDTVRALAYAPFVGLLSLKLENRDQEHYTVLMSPVVGKMKIRVNHPTTLANVKCYLSQTKGGFRCWADEYVDHDKMVTDASGFRKTVSGQCDDFVFYCYPTLGEGVRRYATKTTGTWKLYFYSEFEDKIIQHIFTVTEPIEAGRVLEAEFDITESGGEAVDITAGVEIDTDWKPGNDYEGEM</sequence>